<evidence type="ECO:0000313" key="2">
    <source>
        <dbReference type="Proteomes" id="UP001595478"/>
    </source>
</evidence>
<keyword evidence="2" id="KW-1185">Reference proteome</keyword>
<name>A0ABV7FK69_9ALTE</name>
<dbReference type="Proteomes" id="UP001595478">
    <property type="component" value="Unassembled WGS sequence"/>
</dbReference>
<organism evidence="1 2">
    <name type="scientific">Agaribacter flavus</name>
    <dbReference type="NCBI Taxonomy" id="1902781"/>
    <lineage>
        <taxon>Bacteria</taxon>
        <taxon>Pseudomonadati</taxon>
        <taxon>Pseudomonadota</taxon>
        <taxon>Gammaproteobacteria</taxon>
        <taxon>Alteromonadales</taxon>
        <taxon>Alteromonadaceae</taxon>
        <taxon>Agaribacter</taxon>
    </lineage>
</organism>
<dbReference type="RefSeq" id="WP_376918853.1">
    <property type="nucleotide sequence ID" value="NZ_JBHRSW010000005.1"/>
</dbReference>
<gene>
    <name evidence="1" type="ORF">ACFOHL_03750</name>
</gene>
<evidence type="ECO:0000313" key="1">
    <source>
        <dbReference type="EMBL" id="MFC3120723.1"/>
    </source>
</evidence>
<sequence length="104" mass="11920">MLLPKYVEREFDDFLTMTDLNTISYGWNVVIANVRNWSPLAANDVGFSRAVVQDERRRVLCCLWMTFFKVIQFASESAAHIPPPRLNLTCIFSVFVPNSKSFVG</sequence>
<comment type="caution">
    <text evidence="1">The sequence shown here is derived from an EMBL/GenBank/DDBJ whole genome shotgun (WGS) entry which is preliminary data.</text>
</comment>
<accession>A0ABV7FK69</accession>
<proteinExistence type="predicted"/>
<protein>
    <submittedName>
        <fullName evidence="1">Uncharacterized protein</fullName>
    </submittedName>
</protein>
<reference evidence="2" key="1">
    <citation type="journal article" date="2019" name="Int. J. Syst. Evol. Microbiol.">
        <title>The Global Catalogue of Microorganisms (GCM) 10K type strain sequencing project: providing services to taxonomists for standard genome sequencing and annotation.</title>
        <authorList>
            <consortium name="The Broad Institute Genomics Platform"/>
            <consortium name="The Broad Institute Genome Sequencing Center for Infectious Disease"/>
            <person name="Wu L."/>
            <person name="Ma J."/>
        </authorList>
    </citation>
    <scope>NUCLEOTIDE SEQUENCE [LARGE SCALE GENOMIC DNA]</scope>
    <source>
        <strain evidence="2">KCTC 52473</strain>
    </source>
</reference>
<dbReference type="EMBL" id="JBHRSW010000005">
    <property type="protein sequence ID" value="MFC3120723.1"/>
    <property type="molecule type" value="Genomic_DNA"/>
</dbReference>